<accession>X1U5K9</accession>
<proteinExistence type="predicted"/>
<gene>
    <name evidence="1" type="ORF">S12H4_36927</name>
</gene>
<name>X1U5K9_9ZZZZ</name>
<sequence>MQTHGYLMIKDKKILILVHPKKYFNALKLRFTGSDGNYFKDESIFLSLSENKKILDNLLDGKVVEI</sequence>
<dbReference type="EMBL" id="BARW01022056">
    <property type="protein sequence ID" value="GAI95110.1"/>
    <property type="molecule type" value="Genomic_DNA"/>
</dbReference>
<protein>
    <submittedName>
        <fullName evidence="1">Uncharacterized protein</fullName>
    </submittedName>
</protein>
<comment type="caution">
    <text evidence="1">The sequence shown here is derived from an EMBL/GenBank/DDBJ whole genome shotgun (WGS) entry which is preliminary data.</text>
</comment>
<evidence type="ECO:0000313" key="1">
    <source>
        <dbReference type="EMBL" id="GAI95110.1"/>
    </source>
</evidence>
<reference evidence="1" key="1">
    <citation type="journal article" date="2014" name="Front. Microbiol.">
        <title>High frequency of phylogenetically diverse reductive dehalogenase-homologous genes in deep subseafloor sedimentary metagenomes.</title>
        <authorList>
            <person name="Kawai M."/>
            <person name="Futagami T."/>
            <person name="Toyoda A."/>
            <person name="Takaki Y."/>
            <person name="Nishi S."/>
            <person name="Hori S."/>
            <person name="Arai W."/>
            <person name="Tsubouchi T."/>
            <person name="Morono Y."/>
            <person name="Uchiyama I."/>
            <person name="Ito T."/>
            <person name="Fujiyama A."/>
            <person name="Inagaki F."/>
            <person name="Takami H."/>
        </authorList>
    </citation>
    <scope>NUCLEOTIDE SEQUENCE</scope>
    <source>
        <strain evidence="1">Expedition CK06-06</strain>
    </source>
</reference>
<organism evidence="1">
    <name type="scientific">marine sediment metagenome</name>
    <dbReference type="NCBI Taxonomy" id="412755"/>
    <lineage>
        <taxon>unclassified sequences</taxon>
        <taxon>metagenomes</taxon>
        <taxon>ecological metagenomes</taxon>
    </lineage>
</organism>
<dbReference type="AlphaFoldDB" id="X1U5K9"/>